<dbReference type="GO" id="GO:0022857">
    <property type="term" value="F:transmembrane transporter activity"/>
    <property type="evidence" value="ECO:0007669"/>
    <property type="project" value="TreeGrafter"/>
</dbReference>
<keyword evidence="3 7" id="KW-0812">Transmembrane</keyword>
<dbReference type="AlphaFoldDB" id="Q2RQJ3"/>
<evidence type="ECO:0000259" key="9">
    <source>
        <dbReference type="Pfam" id="PF12704"/>
    </source>
</evidence>
<feature type="transmembrane region" description="Helical" evidence="7">
    <location>
        <begin position="313"/>
        <end position="337"/>
    </location>
</feature>
<evidence type="ECO:0000256" key="4">
    <source>
        <dbReference type="ARBA" id="ARBA00022989"/>
    </source>
</evidence>
<name>Q2RQJ3_RHORT</name>
<evidence type="ECO:0000256" key="5">
    <source>
        <dbReference type="ARBA" id="ARBA00023136"/>
    </source>
</evidence>
<evidence type="ECO:0000313" key="11">
    <source>
        <dbReference type="Proteomes" id="UP000001929"/>
    </source>
</evidence>
<feature type="domain" description="MacB-like periplasmic core" evidence="9">
    <location>
        <begin position="31"/>
        <end position="237"/>
    </location>
</feature>
<dbReference type="Pfam" id="PF12704">
    <property type="entry name" value="MacB_PCD"/>
    <property type="match status" value="1"/>
</dbReference>
<dbReference type="PANTHER" id="PTHR30572">
    <property type="entry name" value="MEMBRANE COMPONENT OF TRANSPORTER-RELATED"/>
    <property type="match status" value="1"/>
</dbReference>
<keyword evidence="4 7" id="KW-1133">Transmembrane helix</keyword>
<dbReference type="STRING" id="269796.Rru_A2805"/>
<dbReference type="HOGENOM" id="CLU_000604_8_4_5"/>
<protein>
    <recommendedName>
        <fullName evidence="12">ABC3 transporter permease protein domain-containing protein</fullName>
    </recommendedName>
</protein>
<dbReference type="KEGG" id="rru:Rru_A2805"/>
<dbReference type="PhylomeDB" id="Q2RQJ3"/>
<accession>Q2RQJ3</accession>
<evidence type="ECO:0000256" key="3">
    <source>
        <dbReference type="ARBA" id="ARBA00022692"/>
    </source>
</evidence>
<dbReference type="EMBL" id="CP000230">
    <property type="protein sequence ID" value="ABC23602.1"/>
    <property type="molecule type" value="Genomic_DNA"/>
</dbReference>
<dbReference type="GO" id="GO:0005886">
    <property type="term" value="C:plasma membrane"/>
    <property type="evidence" value="ECO:0007669"/>
    <property type="project" value="UniProtKB-SubCell"/>
</dbReference>
<evidence type="ECO:0008006" key="12">
    <source>
        <dbReference type="Google" id="ProtNLM"/>
    </source>
</evidence>
<dbReference type="InterPro" id="IPR050250">
    <property type="entry name" value="Macrolide_Exporter_MacB"/>
</dbReference>
<comment type="similarity">
    <text evidence="6">Belongs to the ABC-4 integral membrane protein family.</text>
</comment>
<dbReference type="Pfam" id="PF02687">
    <property type="entry name" value="FtsX"/>
    <property type="match status" value="1"/>
</dbReference>
<dbReference type="InterPro" id="IPR025857">
    <property type="entry name" value="MacB_PCD"/>
</dbReference>
<dbReference type="EnsemblBacteria" id="ABC23602">
    <property type="protein sequence ID" value="ABC23602"/>
    <property type="gene ID" value="Rru_A2805"/>
</dbReference>
<feature type="transmembrane region" description="Helical" evidence="7">
    <location>
        <begin position="357"/>
        <end position="378"/>
    </location>
</feature>
<organism evidence="10 11">
    <name type="scientific">Rhodospirillum rubrum (strain ATCC 11170 / ATH 1.1.1 / DSM 467 / LMG 4362 / NCIMB 8255 / S1)</name>
    <dbReference type="NCBI Taxonomy" id="269796"/>
    <lineage>
        <taxon>Bacteria</taxon>
        <taxon>Pseudomonadati</taxon>
        <taxon>Pseudomonadota</taxon>
        <taxon>Alphaproteobacteria</taxon>
        <taxon>Rhodospirillales</taxon>
        <taxon>Rhodospirillaceae</taxon>
        <taxon>Rhodospirillum</taxon>
    </lineage>
</organism>
<dbReference type="Proteomes" id="UP000001929">
    <property type="component" value="Chromosome"/>
</dbReference>
<dbReference type="eggNOG" id="COG0577">
    <property type="taxonomic scope" value="Bacteria"/>
</dbReference>
<evidence type="ECO:0000256" key="6">
    <source>
        <dbReference type="ARBA" id="ARBA00038076"/>
    </source>
</evidence>
<sequence length="393" mass="41160">MVVVKQKGRWAMTLRLLVKSLLGPTSKIGVALASLAVGAAVVSALTSLYLDISIKMSEELRAFGANFMVAPLAGEAEAGAPPTVRGMATERLEAAIASVPADRLVGASPYLYGLVRLDLGNAVMVGVDFPGLRRLSPYWQVEGSWIGVAFDDRNAMIGRRLAESMALKVGDGVTLLNRAEGQQTRVTIKGIIDAGDQEDDQIFVALPLAQRLLGLAGRADFAMLSVVAQGPEADALAATMTREFPDVSARPIRKISQSDGQILGKIDGLMALVAATILVITTLCVNATLTAMVARRTPEIGLQKALGADNRAIVAQVLAETTLICLVGVVLGLVIGYGLAQVLGQAVFNAWVTFRPVVIPLTLGVSLVAALIAAVLPVRGAVRVAPARVLRGE</sequence>
<feature type="domain" description="ABC3 transporter permease C-terminal" evidence="8">
    <location>
        <begin position="272"/>
        <end position="384"/>
    </location>
</feature>
<comment type="subcellular location">
    <subcellularLocation>
        <location evidence="1">Cell membrane</location>
        <topology evidence="1">Multi-pass membrane protein</topology>
    </subcellularLocation>
</comment>
<evidence type="ECO:0000256" key="2">
    <source>
        <dbReference type="ARBA" id="ARBA00022475"/>
    </source>
</evidence>
<feature type="transmembrane region" description="Helical" evidence="7">
    <location>
        <begin position="269"/>
        <end position="293"/>
    </location>
</feature>
<evidence type="ECO:0000313" key="10">
    <source>
        <dbReference type="EMBL" id="ABC23602.1"/>
    </source>
</evidence>
<evidence type="ECO:0000256" key="7">
    <source>
        <dbReference type="SAM" id="Phobius"/>
    </source>
</evidence>
<dbReference type="PATRIC" id="fig|269796.9.peg.2911"/>
<keyword evidence="2" id="KW-1003">Cell membrane</keyword>
<evidence type="ECO:0000259" key="8">
    <source>
        <dbReference type="Pfam" id="PF02687"/>
    </source>
</evidence>
<evidence type="ECO:0000256" key="1">
    <source>
        <dbReference type="ARBA" id="ARBA00004651"/>
    </source>
</evidence>
<dbReference type="PANTHER" id="PTHR30572:SF4">
    <property type="entry name" value="ABC TRANSPORTER PERMEASE YTRF"/>
    <property type="match status" value="1"/>
</dbReference>
<gene>
    <name evidence="10" type="ordered locus">Rru_A2805</name>
</gene>
<dbReference type="InterPro" id="IPR003838">
    <property type="entry name" value="ABC3_permease_C"/>
</dbReference>
<keyword evidence="11" id="KW-1185">Reference proteome</keyword>
<reference evidence="10 11" key="1">
    <citation type="journal article" date="2011" name="Stand. Genomic Sci.">
        <title>Complete genome sequence of Rhodospirillum rubrum type strain (S1).</title>
        <authorList>
            <person name="Munk A.C."/>
            <person name="Copeland A."/>
            <person name="Lucas S."/>
            <person name="Lapidus A."/>
            <person name="Del Rio T.G."/>
            <person name="Barry K."/>
            <person name="Detter J.C."/>
            <person name="Hammon N."/>
            <person name="Israni S."/>
            <person name="Pitluck S."/>
            <person name="Brettin T."/>
            <person name="Bruce D."/>
            <person name="Han C."/>
            <person name="Tapia R."/>
            <person name="Gilna P."/>
            <person name="Schmutz J."/>
            <person name="Larimer F."/>
            <person name="Land M."/>
            <person name="Kyrpides N.C."/>
            <person name="Mavromatis K."/>
            <person name="Richardson P."/>
            <person name="Rohde M."/>
            <person name="Goker M."/>
            <person name="Klenk H.P."/>
            <person name="Zhang Y."/>
            <person name="Roberts G.P."/>
            <person name="Reslewic S."/>
            <person name="Schwartz D.C."/>
        </authorList>
    </citation>
    <scope>NUCLEOTIDE SEQUENCE [LARGE SCALE GENOMIC DNA]</scope>
    <source>
        <strain evidence="11">ATCC 11170 / ATH 1.1.1 / DSM 467 / LMG 4362 / NCIMB 8255 / S1</strain>
    </source>
</reference>
<proteinExistence type="inferred from homology"/>
<keyword evidence="5 7" id="KW-0472">Membrane</keyword>